<dbReference type="Proteomes" id="UP000315783">
    <property type="component" value="Unassembled WGS sequence"/>
</dbReference>
<comment type="caution">
    <text evidence="1">The sequence shown here is derived from an EMBL/GenBank/DDBJ whole genome shotgun (WGS) entry which is preliminary data.</text>
</comment>
<evidence type="ECO:0000313" key="1">
    <source>
        <dbReference type="EMBL" id="TQV92810.1"/>
    </source>
</evidence>
<keyword evidence="2" id="KW-1185">Reference proteome</keyword>
<organism evidence="1 2">
    <name type="scientific">Cordyceps javanica</name>
    <dbReference type="NCBI Taxonomy" id="43265"/>
    <lineage>
        <taxon>Eukaryota</taxon>
        <taxon>Fungi</taxon>
        <taxon>Dikarya</taxon>
        <taxon>Ascomycota</taxon>
        <taxon>Pezizomycotina</taxon>
        <taxon>Sordariomycetes</taxon>
        <taxon>Hypocreomycetidae</taxon>
        <taxon>Hypocreales</taxon>
        <taxon>Cordycipitaceae</taxon>
        <taxon>Cordyceps</taxon>
    </lineage>
</organism>
<sequence>MYQVPRVAISAFLASPGREKTRQQAPVSVTGDPHGFVVPVCARLGRLISAVDCYLVTSLPTYGVRSTEYGLYLWFCIVATLGSGQHL</sequence>
<evidence type="ECO:0000313" key="2">
    <source>
        <dbReference type="Proteomes" id="UP000315783"/>
    </source>
</evidence>
<accession>A0A545UTN7</accession>
<proteinExistence type="predicted"/>
<reference evidence="1 2" key="1">
    <citation type="journal article" date="2019" name="Appl. Microbiol. Biotechnol.">
        <title>Genome sequence of Isaria javanica and comparative genome analysis insights into family S53 peptidase evolution in fungal entomopathogens.</title>
        <authorList>
            <person name="Lin R."/>
            <person name="Zhang X."/>
            <person name="Xin B."/>
            <person name="Zou M."/>
            <person name="Gao Y."/>
            <person name="Qin F."/>
            <person name="Hu Q."/>
            <person name="Xie B."/>
            <person name="Cheng X."/>
        </authorList>
    </citation>
    <scope>NUCLEOTIDE SEQUENCE [LARGE SCALE GENOMIC DNA]</scope>
    <source>
        <strain evidence="1 2">IJ1G</strain>
    </source>
</reference>
<dbReference type="EMBL" id="SPUK01000014">
    <property type="protein sequence ID" value="TQV92810.1"/>
    <property type="molecule type" value="Genomic_DNA"/>
</dbReference>
<name>A0A545UTN7_9HYPO</name>
<protein>
    <submittedName>
        <fullName evidence="1">Uncharacterized protein</fullName>
    </submittedName>
</protein>
<dbReference type="AlphaFoldDB" id="A0A545UTN7"/>
<gene>
    <name evidence="1" type="ORF">IF1G_08734</name>
</gene>